<evidence type="ECO:0000256" key="1">
    <source>
        <dbReference type="SAM" id="MobiDB-lite"/>
    </source>
</evidence>
<dbReference type="EMBL" id="KB445814">
    <property type="protein sequence ID" value="EMD31998.1"/>
    <property type="molecule type" value="Genomic_DNA"/>
</dbReference>
<dbReference type="Proteomes" id="UP000016930">
    <property type="component" value="Unassembled WGS sequence"/>
</dbReference>
<reference evidence="2 3" key="1">
    <citation type="journal article" date="2012" name="Proc. Natl. Acad. Sci. U.S.A.">
        <title>Comparative genomics of Ceriporiopsis subvermispora and Phanerochaete chrysosporium provide insight into selective ligninolysis.</title>
        <authorList>
            <person name="Fernandez-Fueyo E."/>
            <person name="Ruiz-Duenas F.J."/>
            <person name="Ferreira P."/>
            <person name="Floudas D."/>
            <person name="Hibbett D.S."/>
            <person name="Canessa P."/>
            <person name="Larrondo L.F."/>
            <person name="James T.Y."/>
            <person name="Seelenfreund D."/>
            <person name="Lobos S."/>
            <person name="Polanco R."/>
            <person name="Tello M."/>
            <person name="Honda Y."/>
            <person name="Watanabe T."/>
            <person name="Watanabe T."/>
            <person name="Ryu J.S."/>
            <person name="Kubicek C.P."/>
            <person name="Schmoll M."/>
            <person name="Gaskell J."/>
            <person name="Hammel K.E."/>
            <person name="St John F.J."/>
            <person name="Vanden Wymelenberg A."/>
            <person name="Sabat G."/>
            <person name="Splinter BonDurant S."/>
            <person name="Syed K."/>
            <person name="Yadav J.S."/>
            <person name="Doddapaneni H."/>
            <person name="Subramanian V."/>
            <person name="Lavin J.L."/>
            <person name="Oguiza J.A."/>
            <person name="Perez G."/>
            <person name="Pisabarro A.G."/>
            <person name="Ramirez L."/>
            <person name="Santoyo F."/>
            <person name="Master E."/>
            <person name="Coutinho P.M."/>
            <person name="Henrissat B."/>
            <person name="Lombard V."/>
            <person name="Magnuson J.K."/>
            <person name="Kuees U."/>
            <person name="Hori C."/>
            <person name="Igarashi K."/>
            <person name="Samejima M."/>
            <person name="Held B.W."/>
            <person name="Barry K.W."/>
            <person name="LaButti K.M."/>
            <person name="Lapidus A."/>
            <person name="Lindquist E.A."/>
            <person name="Lucas S.M."/>
            <person name="Riley R."/>
            <person name="Salamov A.A."/>
            <person name="Hoffmeister D."/>
            <person name="Schwenk D."/>
            <person name="Hadar Y."/>
            <person name="Yarden O."/>
            <person name="de Vries R.P."/>
            <person name="Wiebenga A."/>
            <person name="Stenlid J."/>
            <person name="Eastwood D."/>
            <person name="Grigoriev I.V."/>
            <person name="Berka R.M."/>
            <person name="Blanchette R.A."/>
            <person name="Kersten P."/>
            <person name="Martinez A.T."/>
            <person name="Vicuna R."/>
            <person name="Cullen D."/>
        </authorList>
    </citation>
    <scope>NUCLEOTIDE SEQUENCE [LARGE SCALE GENOMIC DNA]</scope>
    <source>
        <strain evidence="2 3">B</strain>
    </source>
</reference>
<accession>M2Q5C1</accession>
<sequence>MSSASSHIPSVRVTRRQRTSPHPSLRTFLYTPFWAQHIGLFPQVCIPPRELITKPRPVNHRDVAMEDPWVHKIKLNEGDRVDYVDQFDLNTRAFTKSKALPT</sequence>
<evidence type="ECO:0000313" key="3">
    <source>
        <dbReference type="Proteomes" id="UP000016930"/>
    </source>
</evidence>
<keyword evidence="3" id="KW-1185">Reference proteome</keyword>
<feature type="region of interest" description="Disordered" evidence="1">
    <location>
        <begin position="1"/>
        <end position="20"/>
    </location>
</feature>
<organism evidence="2 3">
    <name type="scientific">Ceriporiopsis subvermispora (strain B)</name>
    <name type="common">White-rot fungus</name>
    <name type="synonym">Gelatoporia subvermispora</name>
    <dbReference type="NCBI Taxonomy" id="914234"/>
    <lineage>
        <taxon>Eukaryota</taxon>
        <taxon>Fungi</taxon>
        <taxon>Dikarya</taxon>
        <taxon>Basidiomycota</taxon>
        <taxon>Agaricomycotina</taxon>
        <taxon>Agaricomycetes</taxon>
        <taxon>Polyporales</taxon>
        <taxon>Gelatoporiaceae</taxon>
        <taxon>Gelatoporia</taxon>
    </lineage>
</organism>
<dbReference type="HOGENOM" id="CLU_2277166_0_0_1"/>
<proteinExistence type="predicted"/>
<dbReference type="AlphaFoldDB" id="M2Q5C1"/>
<gene>
    <name evidence="2" type="ORF">CERSUDRAFT_99971</name>
</gene>
<protein>
    <submittedName>
        <fullName evidence="2">Uncharacterized protein</fullName>
    </submittedName>
</protein>
<name>M2Q5C1_CERS8</name>
<evidence type="ECO:0000313" key="2">
    <source>
        <dbReference type="EMBL" id="EMD31998.1"/>
    </source>
</evidence>